<protein>
    <submittedName>
        <fullName evidence="4">Prephenate dehydrogenase</fullName>
    </submittedName>
</protein>
<dbReference type="OrthoDB" id="9988102at2759"/>
<evidence type="ECO:0000259" key="2">
    <source>
        <dbReference type="Pfam" id="PF03807"/>
    </source>
</evidence>
<dbReference type="Pfam" id="PF03807">
    <property type="entry name" value="F420_oxidored"/>
    <property type="match status" value="1"/>
</dbReference>
<dbReference type="InterPro" id="IPR015814">
    <property type="entry name" value="Pgluconate_DH_NAD-bd_C"/>
</dbReference>
<reference evidence="4" key="1">
    <citation type="submission" date="2020-03" db="EMBL/GenBank/DDBJ databases">
        <title>Site-based positive gene gene selection in Geosmithia morbida across the United States reveals a broad range of putative effectors and factors for local host and environmental adapation.</title>
        <authorList>
            <person name="Onufrak A."/>
            <person name="Murdoch R.W."/>
            <person name="Gazis R."/>
            <person name="Huff M."/>
            <person name="Staton M."/>
            <person name="Klingeman W."/>
            <person name="Hadziabdic D."/>
        </authorList>
    </citation>
    <scope>NUCLEOTIDE SEQUENCE</scope>
    <source>
        <strain evidence="4">1262</strain>
    </source>
</reference>
<evidence type="ECO:0000256" key="1">
    <source>
        <dbReference type="ARBA" id="ARBA00007598"/>
    </source>
</evidence>
<accession>A0A9P4YYV5</accession>
<dbReference type="InterPro" id="IPR051265">
    <property type="entry name" value="HIBADH-related_NP60_sf"/>
</dbReference>
<dbReference type="GO" id="GO:0140673">
    <property type="term" value="P:transcription elongation-coupled chromatin remodeling"/>
    <property type="evidence" value="ECO:0007669"/>
    <property type="project" value="TreeGrafter"/>
</dbReference>
<feature type="domain" description="Pyrroline-5-carboxylate reductase catalytic N-terminal" evidence="2">
    <location>
        <begin position="12"/>
        <end position="90"/>
    </location>
</feature>
<dbReference type="GO" id="GO:0000785">
    <property type="term" value="C:chromatin"/>
    <property type="evidence" value="ECO:0007669"/>
    <property type="project" value="TreeGrafter"/>
</dbReference>
<dbReference type="Gene3D" id="3.40.50.720">
    <property type="entry name" value="NAD(P)-binding Rossmann-like Domain"/>
    <property type="match status" value="1"/>
</dbReference>
<dbReference type="RefSeq" id="XP_035322191.1">
    <property type="nucleotide sequence ID" value="XM_035468210.1"/>
</dbReference>
<organism evidence="4 5">
    <name type="scientific">Geosmithia morbida</name>
    <dbReference type="NCBI Taxonomy" id="1094350"/>
    <lineage>
        <taxon>Eukaryota</taxon>
        <taxon>Fungi</taxon>
        <taxon>Dikarya</taxon>
        <taxon>Ascomycota</taxon>
        <taxon>Pezizomycotina</taxon>
        <taxon>Sordariomycetes</taxon>
        <taxon>Hypocreomycetidae</taxon>
        <taxon>Hypocreales</taxon>
        <taxon>Bionectriaceae</taxon>
        <taxon>Geosmithia</taxon>
    </lineage>
</organism>
<comment type="caution">
    <text evidence="4">The sequence shown here is derived from an EMBL/GenBank/DDBJ whole genome shotgun (WGS) entry which is preliminary data.</text>
</comment>
<dbReference type="SUPFAM" id="SSF51735">
    <property type="entry name" value="NAD(P)-binding Rossmann-fold domains"/>
    <property type="match status" value="1"/>
</dbReference>
<keyword evidence="5" id="KW-1185">Reference proteome</keyword>
<dbReference type="InterPro" id="IPR008927">
    <property type="entry name" value="6-PGluconate_DH-like_C_sf"/>
</dbReference>
<dbReference type="Pfam" id="PF09130">
    <property type="entry name" value="DUF1932"/>
    <property type="match status" value="1"/>
</dbReference>
<dbReference type="Proteomes" id="UP000749293">
    <property type="component" value="Unassembled WGS sequence"/>
</dbReference>
<dbReference type="EMBL" id="JAANYQ010000006">
    <property type="protein sequence ID" value="KAF4123539.1"/>
    <property type="molecule type" value="Genomic_DNA"/>
</dbReference>
<dbReference type="GeneID" id="55972465"/>
<dbReference type="InterPro" id="IPR013328">
    <property type="entry name" value="6PGD_dom2"/>
</dbReference>
<evidence type="ECO:0000313" key="5">
    <source>
        <dbReference type="Proteomes" id="UP000749293"/>
    </source>
</evidence>
<evidence type="ECO:0000313" key="4">
    <source>
        <dbReference type="EMBL" id="KAF4123539.1"/>
    </source>
</evidence>
<dbReference type="Gene3D" id="1.10.1040.10">
    <property type="entry name" value="N-(1-d-carboxylethyl)-l-norvaline Dehydrogenase, domain 2"/>
    <property type="match status" value="1"/>
</dbReference>
<feature type="domain" description="Phosphogluconate dehydrogenase NAD-binding putative C-terminal" evidence="3">
    <location>
        <begin position="216"/>
        <end position="286"/>
    </location>
</feature>
<dbReference type="PANTHER" id="PTHR43580:SF2">
    <property type="entry name" value="CYTOKINE-LIKE NUCLEAR FACTOR N-PAC"/>
    <property type="match status" value="1"/>
</dbReference>
<comment type="similarity">
    <text evidence="1">Belongs to the HIBADH-related family. NP60 subfamily.</text>
</comment>
<dbReference type="GO" id="GO:0003677">
    <property type="term" value="F:DNA binding"/>
    <property type="evidence" value="ECO:0007669"/>
    <property type="project" value="TreeGrafter"/>
</dbReference>
<dbReference type="PANTHER" id="PTHR43580">
    <property type="entry name" value="OXIDOREDUCTASE GLYR1-RELATED"/>
    <property type="match status" value="1"/>
</dbReference>
<name>A0A9P4YYV5_9HYPO</name>
<dbReference type="InterPro" id="IPR036291">
    <property type="entry name" value="NAD(P)-bd_dom_sf"/>
</dbReference>
<dbReference type="SUPFAM" id="SSF48179">
    <property type="entry name" value="6-phosphogluconate dehydrogenase C-terminal domain-like"/>
    <property type="match status" value="1"/>
</dbReference>
<dbReference type="AlphaFoldDB" id="A0A9P4YYV5"/>
<gene>
    <name evidence="4" type="ORF">GMORB2_6240</name>
</gene>
<feature type="non-terminal residue" evidence="4">
    <location>
        <position position="1"/>
    </location>
</feature>
<sequence>MTSEDSTESLPRVGILSLGDMGAGIARLLIAHGFAVATNCEGRSEDTIERARNAKVELVSSDLELVQKSNVILSIVPPRDAEATAQRVIEALSGTKEGDRAPLYYADLNAVSPTTVRAIAASFDKSRAPVRFIDGCILGAPPRLLEDGKGEWFRPNIPISGPHSLAEITPGGDRLLSVLKIDPIADKIGQASGLKMCFASMLKGFTAIATQSFTTAHRLGVSDSLRSHMAQVVPGALARAEEAVPVMVPKAYRWVREMEEIAATMCDDGGWERDLFLGAAATYESVAEDPVLGKERIGKRSRGTDLNSVAELLADGLDKKRKKI</sequence>
<dbReference type="InterPro" id="IPR028939">
    <property type="entry name" value="P5C_Rdtase_cat_N"/>
</dbReference>
<dbReference type="GO" id="GO:0031491">
    <property type="term" value="F:nucleosome binding"/>
    <property type="evidence" value="ECO:0007669"/>
    <property type="project" value="TreeGrafter"/>
</dbReference>
<evidence type="ECO:0000259" key="3">
    <source>
        <dbReference type="Pfam" id="PF09130"/>
    </source>
</evidence>
<proteinExistence type="inferred from homology"/>